<feature type="region of interest" description="Disordered" evidence="1">
    <location>
        <begin position="73"/>
        <end position="104"/>
    </location>
</feature>
<organism evidence="2 3">
    <name type="scientific">Lipomyces starkeyi NRRL Y-11557</name>
    <dbReference type="NCBI Taxonomy" id="675824"/>
    <lineage>
        <taxon>Eukaryota</taxon>
        <taxon>Fungi</taxon>
        <taxon>Dikarya</taxon>
        <taxon>Ascomycota</taxon>
        <taxon>Saccharomycotina</taxon>
        <taxon>Lipomycetes</taxon>
        <taxon>Lipomycetales</taxon>
        <taxon>Lipomycetaceae</taxon>
        <taxon>Lipomyces</taxon>
    </lineage>
</organism>
<evidence type="ECO:0000313" key="3">
    <source>
        <dbReference type="Proteomes" id="UP000094385"/>
    </source>
</evidence>
<name>A0A1E3PVY8_LIPST</name>
<keyword evidence="3" id="KW-1185">Reference proteome</keyword>
<protein>
    <submittedName>
        <fullName evidence="2">Uncharacterized protein</fullName>
    </submittedName>
</protein>
<evidence type="ECO:0000313" key="2">
    <source>
        <dbReference type="EMBL" id="ODQ69575.1"/>
    </source>
</evidence>
<reference evidence="2 3" key="1">
    <citation type="journal article" date="2016" name="Proc. Natl. Acad. Sci. U.S.A.">
        <title>Comparative genomics of biotechnologically important yeasts.</title>
        <authorList>
            <person name="Riley R."/>
            <person name="Haridas S."/>
            <person name="Wolfe K.H."/>
            <person name="Lopes M.R."/>
            <person name="Hittinger C.T."/>
            <person name="Goeker M."/>
            <person name="Salamov A.A."/>
            <person name="Wisecaver J.H."/>
            <person name="Long T.M."/>
            <person name="Calvey C.H."/>
            <person name="Aerts A.L."/>
            <person name="Barry K.W."/>
            <person name="Choi C."/>
            <person name="Clum A."/>
            <person name="Coughlan A.Y."/>
            <person name="Deshpande S."/>
            <person name="Douglass A.P."/>
            <person name="Hanson S.J."/>
            <person name="Klenk H.-P."/>
            <person name="LaButti K.M."/>
            <person name="Lapidus A."/>
            <person name="Lindquist E.A."/>
            <person name="Lipzen A.M."/>
            <person name="Meier-Kolthoff J.P."/>
            <person name="Ohm R.A."/>
            <person name="Otillar R.P."/>
            <person name="Pangilinan J.L."/>
            <person name="Peng Y."/>
            <person name="Rokas A."/>
            <person name="Rosa C.A."/>
            <person name="Scheuner C."/>
            <person name="Sibirny A.A."/>
            <person name="Slot J.C."/>
            <person name="Stielow J.B."/>
            <person name="Sun H."/>
            <person name="Kurtzman C.P."/>
            <person name="Blackwell M."/>
            <person name="Grigoriev I.V."/>
            <person name="Jeffries T.W."/>
        </authorList>
    </citation>
    <scope>NUCLEOTIDE SEQUENCE [LARGE SCALE GENOMIC DNA]</scope>
    <source>
        <strain evidence="2 3">NRRL Y-11557</strain>
    </source>
</reference>
<evidence type="ECO:0000256" key="1">
    <source>
        <dbReference type="SAM" id="MobiDB-lite"/>
    </source>
</evidence>
<proteinExistence type="predicted"/>
<dbReference type="Proteomes" id="UP000094385">
    <property type="component" value="Unassembled WGS sequence"/>
</dbReference>
<dbReference type="EMBL" id="KV454303">
    <property type="protein sequence ID" value="ODQ69575.1"/>
    <property type="molecule type" value="Genomic_DNA"/>
</dbReference>
<accession>A0A1E3PVY8</accession>
<dbReference type="AlphaFoldDB" id="A0A1E3PVY8"/>
<sequence>MVLTSLLPVIFTTVRHRTVEVRIEMIRSGPTRPYSLRQPGAFILLCDKMSIYHGAGSSSRSIARRIRPAISMVRGHSPPSAADEAAASPTKKPHKVNTKKDTSAMSAQSIQVVTMTSSSPALYLGDTEDQYQRALNFLVTNEPEQYLEVQLPLHKYEELERYADSLYGEKKYPYVDYDTNTSTAIIYTAPAPLHGMVSAQLQHLIQRGAEMALIQHNQPEIARKLKAYGESSARPLFGGYNSRISKVPDGGLIYFLTREEVVTVTIETGLSEKYE</sequence>
<gene>
    <name evidence="2" type="ORF">LIPSTDRAFT_120584</name>
</gene>
<feature type="compositionally biased region" description="Low complexity" evidence="1">
    <location>
        <begin position="77"/>
        <end position="89"/>
    </location>
</feature>